<proteinExistence type="predicted"/>
<dbReference type="Proteomes" id="UP000238479">
    <property type="component" value="Chromosome 5"/>
</dbReference>
<dbReference type="AlphaFoldDB" id="A0A2P6Q343"/>
<gene>
    <name evidence="1" type="ORF">RchiOBHm_Chr5g0004771</name>
</gene>
<dbReference type="EMBL" id="PDCK01000043">
    <property type="protein sequence ID" value="PRQ28600.1"/>
    <property type="molecule type" value="Genomic_DNA"/>
</dbReference>
<dbReference type="Gramene" id="PRQ28600">
    <property type="protein sequence ID" value="PRQ28600"/>
    <property type="gene ID" value="RchiOBHm_Chr5g0004771"/>
</dbReference>
<keyword evidence="2" id="KW-1185">Reference proteome</keyword>
<evidence type="ECO:0000313" key="2">
    <source>
        <dbReference type="Proteomes" id="UP000238479"/>
    </source>
</evidence>
<accession>A0A2P6Q343</accession>
<reference evidence="1 2" key="1">
    <citation type="journal article" date="2018" name="Nat. Genet.">
        <title>The Rosa genome provides new insights in the design of modern roses.</title>
        <authorList>
            <person name="Bendahmane M."/>
        </authorList>
    </citation>
    <scope>NUCLEOTIDE SEQUENCE [LARGE SCALE GENOMIC DNA]</scope>
    <source>
        <strain evidence="2">cv. Old Blush</strain>
    </source>
</reference>
<sequence length="45" mass="5320">MGIPNPVVIKQFQLIMEEVDKLLKNTFEVRPYFSFKFARSGLLKF</sequence>
<evidence type="ECO:0000313" key="1">
    <source>
        <dbReference type="EMBL" id="PRQ28600.1"/>
    </source>
</evidence>
<comment type="caution">
    <text evidence="1">The sequence shown here is derived from an EMBL/GenBank/DDBJ whole genome shotgun (WGS) entry which is preliminary data.</text>
</comment>
<name>A0A2P6Q343_ROSCH</name>
<organism evidence="1 2">
    <name type="scientific">Rosa chinensis</name>
    <name type="common">China rose</name>
    <dbReference type="NCBI Taxonomy" id="74649"/>
    <lineage>
        <taxon>Eukaryota</taxon>
        <taxon>Viridiplantae</taxon>
        <taxon>Streptophyta</taxon>
        <taxon>Embryophyta</taxon>
        <taxon>Tracheophyta</taxon>
        <taxon>Spermatophyta</taxon>
        <taxon>Magnoliopsida</taxon>
        <taxon>eudicotyledons</taxon>
        <taxon>Gunneridae</taxon>
        <taxon>Pentapetalae</taxon>
        <taxon>rosids</taxon>
        <taxon>fabids</taxon>
        <taxon>Rosales</taxon>
        <taxon>Rosaceae</taxon>
        <taxon>Rosoideae</taxon>
        <taxon>Rosoideae incertae sedis</taxon>
        <taxon>Rosa</taxon>
    </lineage>
</organism>
<protein>
    <submittedName>
        <fullName evidence="1">Uncharacterized protein</fullName>
    </submittedName>
</protein>